<dbReference type="STRING" id="52247.A0A4T0WWH7"/>
<evidence type="ECO:0000256" key="10">
    <source>
        <dbReference type="ARBA" id="ARBA00029983"/>
    </source>
</evidence>
<dbReference type="PANTHER" id="PTHR12960:SF0">
    <property type="entry name" value="MRNA EXPORT FACTOR GLE1"/>
    <property type="match status" value="1"/>
</dbReference>
<gene>
    <name evidence="12" type="ORF">CANINC_004323</name>
</gene>
<keyword evidence="5" id="KW-0653">Protein transport</keyword>
<keyword evidence="3" id="KW-0813">Transport</keyword>
<dbReference type="GO" id="GO:0005737">
    <property type="term" value="C:cytoplasm"/>
    <property type="evidence" value="ECO:0007669"/>
    <property type="project" value="TreeGrafter"/>
</dbReference>
<dbReference type="OrthoDB" id="420884at2759"/>
<dbReference type="EMBL" id="SELW01000652">
    <property type="protein sequence ID" value="TID15794.1"/>
    <property type="molecule type" value="Genomic_DNA"/>
</dbReference>
<name>A0A4T0WWH7_9ASCO</name>
<accession>A0A4T0WWH7</accession>
<dbReference type="GO" id="GO:0005543">
    <property type="term" value="F:phospholipid binding"/>
    <property type="evidence" value="ECO:0007669"/>
    <property type="project" value="TreeGrafter"/>
</dbReference>
<keyword evidence="7" id="KW-0906">Nuclear pore complex</keyword>
<evidence type="ECO:0000256" key="8">
    <source>
        <dbReference type="ARBA" id="ARBA00023242"/>
    </source>
</evidence>
<evidence type="ECO:0000256" key="9">
    <source>
        <dbReference type="ARBA" id="ARBA00026227"/>
    </source>
</evidence>
<dbReference type="Proteomes" id="UP000307173">
    <property type="component" value="Unassembled WGS sequence"/>
</dbReference>
<dbReference type="GO" id="GO:0015031">
    <property type="term" value="P:protein transport"/>
    <property type="evidence" value="ECO:0007669"/>
    <property type="project" value="UniProtKB-KW"/>
</dbReference>
<dbReference type="Gene3D" id="1.25.40.510">
    <property type="entry name" value="GLE1-like"/>
    <property type="match status" value="1"/>
</dbReference>
<organism evidence="12 13">
    <name type="scientific">Pichia inconspicua</name>
    <dbReference type="NCBI Taxonomy" id="52247"/>
    <lineage>
        <taxon>Eukaryota</taxon>
        <taxon>Fungi</taxon>
        <taxon>Dikarya</taxon>
        <taxon>Ascomycota</taxon>
        <taxon>Saccharomycotina</taxon>
        <taxon>Pichiomycetes</taxon>
        <taxon>Pichiales</taxon>
        <taxon>Pichiaceae</taxon>
        <taxon>Pichia</taxon>
    </lineage>
</organism>
<dbReference type="InterPro" id="IPR038506">
    <property type="entry name" value="GLE1-like_sf"/>
</dbReference>
<keyword evidence="13" id="KW-1185">Reference proteome</keyword>
<evidence type="ECO:0000256" key="4">
    <source>
        <dbReference type="ARBA" id="ARBA00022816"/>
    </source>
</evidence>
<comment type="subcellular location">
    <subcellularLocation>
        <location evidence="1">Nucleus</location>
        <location evidence="1">Nuclear pore complex</location>
    </subcellularLocation>
</comment>
<feature type="region of interest" description="Disordered" evidence="11">
    <location>
        <begin position="1"/>
        <end position="34"/>
    </location>
</feature>
<dbReference type="Pfam" id="PF07817">
    <property type="entry name" value="GLE1"/>
    <property type="match status" value="1"/>
</dbReference>
<sequence length="540" mass="63234">MRFTPYLFSDDSSSDEEIITETESDQNSDAIAKDDDNTTLVNEVTSLTEILERLGLEKRFNLVSSIYEKSEELGLPQNESSPLVTMSDFSKKDLSQTDYNQQKLYQSNDPTNYITASFLKRRQQNKNEVESIIKAEEDRVRLLEEERQRKIAEEKKRKEEEERKIREEKERRAKEEAERKRLEEEKRKREAEEERLKKEQREKEMKEKLAKEMELKKLKEKEDLEKRKAEEARRVEEEAKNSIYKPREIERQFLQYIKNKEQIEINILKPVADNKELKKAIGAHKRKINPKFGQLTNSQEQLTRITREITDLLSLIGNELARSWILNFVADAIIAQAETEVSVKPKSSVPLAKLTLNLMILYPELSQLLLIKFYTKCPMLIGYSCSQDTEEGRVRMGWNRDEDTGKWEKEASYNERLSGISTFYAVINRLKLDETYLGFDPSSMKHPLPIRNSWVFLARMVDLPPSQITEIHYVIVGSWWDACCKEFIEAYGKQARKLLFLVSTEWTSIGNKSSAGRVRLNLLSDELSKGVIDTFPQMER</sequence>
<dbReference type="AlphaFoldDB" id="A0A4T0WWH7"/>
<evidence type="ECO:0000256" key="2">
    <source>
        <dbReference type="ARBA" id="ARBA00011056"/>
    </source>
</evidence>
<keyword evidence="4" id="KW-0509">mRNA transport</keyword>
<evidence type="ECO:0000256" key="6">
    <source>
        <dbReference type="ARBA" id="ARBA00023010"/>
    </source>
</evidence>
<keyword evidence="6" id="KW-0811">Translocation</keyword>
<comment type="caution">
    <text evidence="12">The sequence shown here is derived from an EMBL/GenBank/DDBJ whole genome shotgun (WGS) entry which is preliminary data.</text>
</comment>
<dbReference type="GO" id="GO:0000822">
    <property type="term" value="F:inositol hexakisphosphate binding"/>
    <property type="evidence" value="ECO:0007669"/>
    <property type="project" value="TreeGrafter"/>
</dbReference>
<dbReference type="GO" id="GO:0031369">
    <property type="term" value="F:translation initiation factor binding"/>
    <property type="evidence" value="ECO:0007669"/>
    <property type="project" value="TreeGrafter"/>
</dbReference>
<reference evidence="12 13" key="1">
    <citation type="journal article" date="2019" name="Front. Genet.">
        <title>Whole-Genome Sequencing of the Opportunistic Yeast Pathogen Candida inconspicua Uncovers Its Hybrid Origin.</title>
        <authorList>
            <person name="Mixao V."/>
            <person name="Hansen A.P."/>
            <person name="Saus E."/>
            <person name="Boekhout T."/>
            <person name="Lass-Florl C."/>
            <person name="Gabaldon T."/>
        </authorList>
    </citation>
    <scope>NUCLEOTIDE SEQUENCE [LARGE SCALE GENOMIC DNA]</scope>
    <source>
        <strain evidence="12 13">CBS 180</strain>
    </source>
</reference>
<evidence type="ECO:0000256" key="7">
    <source>
        <dbReference type="ARBA" id="ARBA00023132"/>
    </source>
</evidence>
<dbReference type="PANTHER" id="PTHR12960">
    <property type="entry name" value="GLE-1-RELATED"/>
    <property type="match status" value="1"/>
</dbReference>
<keyword evidence="8" id="KW-0539">Nucleus</keyword>
<evidence type="ECO:0000256" key="3">
    <source>
        <dbReference type="ARBA" id="ARBA00022448"/>
    </source>
</evidence>
<dbReference type="GO" id="GO:0016973">
    <property type="term" value="P:poly(A)+ mRNA export from nucleus"/>
    <property type="evidence" value="ECO:0007669"/>
    <property type="project" value="InterPro"/>
</dbReference>
<feature type="region of interest" description="Disordered" evidence="11">
    <location>
        <begin position="153"/>
        <end position="208"/>
    </location>
</feature>
<protein>
    <recommendedName>
        <fullName evidence="9">mRNA export factor GLE1</fullName>
    </recommendedName>
    <alternativeName>
        <fullName evidence="10">Nucleoporin GLE1</fullName>
    </alternativeName>
</protein>
<evidence type="ECO:0000313" key="13">
    <source>
        <dbReference type="Proteomes" id="UP000307173"/>
    </source>
</evidence>
<evidence type="ECO:0000256" key="11">
    <source>
        <dbReference type="SAM" id="MobiDB-lite"/>
    </source>
</evidence>
<dbReference type="GO" id="GO:0044614">
    <property type="term" value="C:nuclear pore cytoplasmic filaments"/>
    <property type="evidence" value="ECO:0007669"/>
    <property type="project" value="TreeGrafter"/>
</dbReference>
<proteinExistence type="inferred from homology"/>
<comment type="similarity">
    <text evidence="2">Belongs to the GLE1 family.</text>
</comment>
<evidence type="ECO:0000256" key="1">
    <source>
        <dbReference type="ARBA" id="ARBA00004567"/>
    </source>
</evidence>
<dbReference type="InterPro" id="IPR012476">
    <property type="entry name" value="GLE1"/>
</dbReference>
<evidence type="ECO:0000313" key="12">
    <source>
        <dbReference type="EMBL" id="TID15794.1"/>
    </source>
</evidence>
<feature type="compositionally biased region" description="Acidic residues" evidence="11">
    <location>
        <begin position="12"/>
        <end position="26"/>
    </location>
</feature>
<evidence type="ECO:0000256" key="5">
    <source>
        <dbReference type="ARBA" id="ARBA00022927"/>
    </source>
</evidence>